<proteinExistence type="predicted"/>
<evidence type="ECO:0000256" key="1">
    <source>
        <dbReference type="SAM" id="MobiDB-lite"/>
    </source>
</evidence>
<dbReference type="PANTHER" id="PTHR28208:SF3">
    <property type="entry name" value="PHOSPHATIDATE PHOSPHATASE APP1"/>
    <property type="match status" value="1"/>
</dbReference>
<dbReference type="PANTHER" id="PTHR28208">
    <property type="entry name" value="PHOSPHATIDATE PHOSPHATASE APP1"/>
    <property type="match status" value="1"/>
</dbReference>
<keyword evidence="4" id="KW-1185">Reference proteome</keyword>
<feature type="compositionally biased region" description="Polar residues" evidence="1">
    <location>
        <begin position="761"/>
        <end position="771"/>
    </location>
</feature>
<dbReference type="InterPro" id="IPR019236">
    <property type="entry name" value="APP1_cat"/>
</dbReference>
<gene>
    <name evidence="3" type="ORF">QCA50_008988</name>
</gene>
<organism evidence="3 4">
    <name type="scientific">Cerrena zonata</name>
    <dbReference type="NCBI Taxonomy" id="2478898"/>
    <lineage>
        <taxon>Eukaryota</taxon>
        <taxon>Fungi</taxon>
        <taxon>Dikarya</taxon>
        <taxon>Basidiomycota</taxon>
        <taxon>Agaricomycotina</taxon>
        <taxon>Agaricomycetes</taxon>
        <taxon>Polyporales</taxon>
        <taxon>Cerrenaceae</taxon>
        <taxon>Cerrena</taxon>
    </lineage>
</organism>
<feature type="region of interest" description="Disordered" evidence="1">
    <location>
        <begin position="204"/>
        <end position="239"/>
    </location>
</feature>
<feature type="compositionally biased region" description="Low complexity" evidence="1">
    <location>
        <begin position="642"/>
        <end position="651"/>
    </location>
</feature>
<dbReference type="GO" id="GO:0030479">
    <property type="term" value="C:actin cortical patch"/>
    <property type="evidence" value="ECO:0007669"/>
    <property type="project" value="TreeGrafter"/>
</dbReference>
<dbReference type="Pfam" id="PF09949">
    <property type="entry name" value="APP1_cat"/>
    <property type="match status" value="1"/>
</dbReference>
<comment type="caution">
    <text evidence="3">The sequence shown here is derived from an EMBL/GenBank/DDBJ whole genome shotgun (WGS) entry which is preliminary data.</text>
</comment>
<dbReference type="GO" id="GO:0008195">
    <property type="term" value="F:phosphatidate phosphatase activity"/>
    <property type="evidence" value="ECO:0007669"/>
    <property type="project" value="InterPro"/>
</dbReference>
<dbReference type="EMBL" id="JASBNA010000012">
    <property type="protein sequence ID" value="KAK7687769.1"/>
    <property type="molecule type" value="Genomic_DNA"/>
</dbReference>
<feature type="region of interest" description="Disordered" evidence="1">
    <location>
        <begin position="167"/>
        <end position="186"/>
    </location>
</feature>
<dbReference type="Proteomes" id="UP001385951">
    <property type="component" value="Unassembled WGS sequence"/>
</dbReference>
<evidence type="ECO:0000313" key="3">
    <source>
        <dbReference type="EMBL" id="KAK7687769.1"/>
    </source>
</evidence>
<feature type="compositionally biased region" description="Low complexity" evidence="1">
    <location>
        <begin position="738"/>
        <end position="760"/>
    </location>
</feature>
<dbReference type="AlphaFoldDB" id="A0AAW0G8S5"/>
<feature type="compositionally biased region" description="Polar residues" evidence="1">
    <location>
        <begin position="36"/>
        <end position="54"/>
    </location>
</feature>
<feature type="region of interest" description="Disordered" evidence="1">
    <location>
        <begin position="26"/>
        <end position="54"/>
    </location>
</feature>
<evidence type="ECO:0000313" key="4">
    <source>
        <dbReference type="Proteomes" id="UP001385951"/>
    </source>
</evidence>
<protein>
    <recommendedName>
        <fullName evidence="2">Phosphatidate phosphatase APP1 catalytic domain-containing protein</fullName>
    </recommendedName>
</protein>
<feature type="region of interest" description="Disordered" evidence="1">
    <location>
        <begin position="581"/>
        <end position="777"/>
    </location>
</feature>
<evidence type="ECO:0000259" key="2">
    <source>
        <dbReference type="Pfam" id="PF09949"/>
    </source>
</evidence>
<feature type="compositionally biased region" description="Low complexity" evidence="1">
    <location>
        <begin position="703"/>
        <end position="724"/>
    </location>
</feature>
<feature type="compositionally biased region" description="Polar residues" evidence="1">
    <location>
        <begin position="585"/>
        <end position="597"/>
    </location>
</feature>
<dbReference type="InterPro" id="IPR052935">
    <property type="entry name" value="Mg2+_PAP"/>
</dbReference>
<name>A0AAW0G8S5_9APHY</name>
<sequence>MSEEMPSWRSLASAASRSIKGYVAQREPRNVGYSDRNATLTPNSSQQTGPSFRQAWSQWAGQKLRSLGQNDEGSPNGIEKLALFPGWAARKYRTVDVTSQDAQFDIEVFVSGFSSRVSGPGFGTRAGKTFLRLAKKYAALPKLSLNEGPIAENASFVGPDGYSRPINDESFDVSHLPPRPDEITEESELRELEKQFHDMEMDAANAAPSSSSSSQYTKHSSSASISSTSSTSSGAPLSDSIPDSIQKWHANLEARLHPFWSSALGNRTVRLVVFARDPDLFESYKSPPLGSVADDDDAPQGRPVAMKEVQTGTDGSFQAKFRVRWEDMCIHPGAVHVAFGDPGLEHELFVQAQLLPMPSRPPTPSYNPPYASYNNPNSSSSHFARPNVNLAPTVITSISVPLTHSVVRLISDIDDTVKLSGVLQGARALFQNVFVRDLADSVIPGMGDWYTNMWKRGVRFHYVSNGPFELLPVVNEFLQLSHLPPGSVKLRSYAGRSLFNGLLSAPAERKRQGIADVLDSFPDSRFILVGDSGEQDLELYASFARERPEQVLAIFIRDAGGDKSLPLDDPTGENGMFGWDGVTSGMMNGSAASSPVKQLSRDEMQVDGSRTPNQSSTDVLTPRPRSAPRIVTTPRMNSYTDSGSSSSSSSGLASNQAYPYFAPNKSQTYSSSPLRTVPEPSLSMSMSIPTSDEPSSFPTPTIPNSSEYPSLSTSYPPSPSSTHPRLPPNANRYPPLITIPSPARPSRTSSISSNLSTRMSLGSSGTPTQIVSEPERRQADLQMRVYRARMDLPRHVALRVFREPQECFEDAERILDRLRLGKSG</sequence>
<feature type="compositionally biased region" description="Polar residues" evidence="1">
    <location>
        <begin position="664"/>
        <end position="674"/>
    </location>
</feature>
<feature type="compositionally biased region" description="Polar residues" evidence="1">
    <location>
        <begin position="682"/>
        <end position="699"/>
    </location>
</feature>
<reference evidence="3 4" key="1">
    <citation type="submission" date="2022-09" db="EMBL/GenBank/DDBJ databases">
        <authorList>
            <person name="Palmer J.M."/>
        </authorList>
    </citation>
    <scope>NUCLEOTIDE SEQUENCE [LARGE SCALE GENOMIC DNA]</scope>
    <source>
        <strain evidence="3 4">DSM 7382</strain>
    </source>
</reference>
<accession>A0AAW0G8S5</accession>
<feature type="compositionally biased region" description="Polar residues" evidence="1">
    <location>
        <begin position="608"/>
        <end position="619"/>
    </location>
</feature>
<feature type="domain" description="Phosphatidate phosphatase APP1 catalytic" evidence="2">
    <location>
        <begin position="408"/>
        <end position="558"/>
    </location>
</feature>